<feature type="region of interest" description="Disordered" evidence="1">
    <location>
        <begin position="90"/>
        <end position="122"/>
    </location>
</feature>
<dbReference type="InterPro" id="IPR029024">
    <property type="entry name" value="TerB-like"/>
</dbReference>
<dbReference type="Proteomes" id="UP000231259">
    <property type="component" value="Unassembled WGS sequence"/>
</dbReference>
<proteinExistence type="predicted"/>
<evidence type="ECO:0008006" key="4">
    <source>
        <dbReference type="Google" id="ProtNLM"/>
    </source>
</evidence>
<reference evidence="2 3" key="1">
    <citation type="submission" date="2013-09" db="EMBL/GenBank/DDBJ databases">
        <title>Genome sequencing of Phaeobacter antarcticus sp. nov. SM1211.</title>
        <authorList>
            <person name="Zhang X.-Y."/>
            <person name="Liu C."/>
            <person name="Chen X.-L."/>
            <person name="Xie B.-B."/>
            <person name="Qin Q.-L."/>
            <person name="Rong J.-C."/>
            <person name="Zhang Y.-Z."/>
        </authorList>
    </citation>
    <scope>NUCLEOTIDE SEQUENCE [LARGE SCALE GENOMIC DNA]</scope>
    <source>
        <strain evidence="2 3">SM1211</strain>
    </source>
</reference>
<dbReference type="Pfam" id="PF04391">
    <property type="entry name" value="DUF533"/>
    <property type="match status" value="1"/>
</dbReference>
<dbReference type="AlphaFoldDB" id="A0A2G8RKS8"/>
<comment type="caution">
    <text evidence="2">The sequence shown here is derived from an EMBL/GenBank/DDBJ whole genome shotgun (WGS) entry which is preliminary data.</text>
</comment>
<keyword evidence="3" id="KW-1185">Reference proteome</keyword>
<feature type="compositionally biased region" description="Basic and acidic residues" evidence="1">
    <location>
        <begin position="111"/>
        <end position="120"/>
    </location>
</feature>
<dbReference type="CDD" id="cd07178">
    <property type="entry name" value="terB_like_YebE"/>
    <property type="match status" value="1"/>
</dbReference>
<sequence length="240" mass="25108">MSMKRILGTMLATRMGGRGRNVGALGTASAIGLLGSRGGLGSKLGLAGLGYMAYQAYQNSQRRHAGNTGGQQGGGLIDKLRDTAQEILAGGSADSRQSAGTTDASGTTHASGDEELRKGEVAAGRISEDEALLMIRAMITAAYSDGSLSQEERGRIMQAIEEADATAAEREIMECEIANPKPLDALLTQIDDTEAAEEFYMASRAALNGDRESDQRYLSDLQTKLGISDEVAAEANSIAS</sequence>
<gene>
    <name evidence="2" type="ORF">P775_00720</name>
</gene>
<feature type="compositionally biased region" description="Polar residues" evidence="1">
    <location>
        <begin position="94"/>
        <end position="110"/>
    </location>
</feature>
<evidence type="ECO:0000313" key="2">
    <source>
        <dbReference type="EMBL" id="PIL22157.1"/>
    </source>
</evidence>
<dbReference type="InterPro" id="IPR007486">
    <property type="entry name" value="YebE"/>
</dbReference>
<organism evidence="2 3">
    <name type="scientific">Puniceibacterium antarcticum</name>
    <dbReference type="NCBI Taxonomy" id="1206336"/>
    <lineage>
        <taxon>Bacteria</taxon>
        <taxon>Pseudomonadati</taxon>
        <taxon>Pseudomonadota</taxon>
        <taxon>Alphaproteobacteria</taxon>
        <taxon>Rhodobacterales</taxon>
        <taxon>Paracoccaceae</taxon>
        <taxon>Puniceibacterium</taxon>
    </lineage>
</organism>
<dbReference type="OrthoDB" id="5459344at2"/>
<name>A0A2G8RKS8_9RHOB</name>
<dbReference type="RefSeq" id="WP_099909152.1">
    <property type="nucleotide sequence ID" value="NZ_AWWI01000015.1"/>
</dbReference>
<protein>
    <recommendedName>
        <fullName evidence="4">Protein YebE</fullName>
    </recommendedName>
</protein>
<evidence type="ECO:0000313" key="3">
    <source>
        <dbReference type="Proteomes" id="UP000231259"/>
    </source>
</evidence>
<dbReference type="EMBL" id="AWWI01000015">
    <property type="protein sequence ID" value="PIL22157.1"/>
    <property type="molecule type" value="Genomic_DNA"/>
</dbReference>
<dbReference type="SUPFAM" id="SSF158682">
    <property type="entry name" value="TerB-like"/>
    <property type="match status" value="1"/>
</dbReference>
<accession>A0A2G8RKS8</accession>
<evidence type="ECO:0000256" key="1">
    <source>
        <dbReference type="SAM" id="MobiDB-lite"/>
    </source>
</evidence>